<dbReference type="InterPro" id="IPR025944">
    <property type="entry name" value="Sigma_54_int_dom_CS"/>
</dbReference>
<evidence type="ECO:0000256" key="9">
    <source>
        <dbReference type="ARBA" id="ARBA00023159"/>
    </source>
</evidence>
<dbReference type="PROSITE" id="PS50045">
    <property type="entry name" value="SIGMA54_INTERACT_4"/>
    <property type="match status" value="1"/>
</dbReference>
<keyword evidence="2" id="KW-0963">Cytoplasm</keyword>
<dbReference type="SMART" id="SM00448">
    <property type="entry name" value="REC"/>
    <property type="match status" value="1"/>
</dbReference>
<evidence type="ECO:0000256" key="5">
    <source>
        <dbReference type="ARBA" id="ARBA00022840"/>
    </source>
</evidence>
<evidence type="ECO:0000313" key="15">
    <source>
        <dbReference type="EMBL" id="QEN07484.1"/>
    </source>
</evidence>
<dbReference type="GO" id="GO:0043565">
    <property type="term" value="F:sequence-specific DNA binding"/>
    <property type="evidence" value="ECO:0007669"/>
    <property type="project" value="InterPro"/>
</dbReference>
<dbReference type="Gene3D" id="3.40.50.2300">
    <property type="match status" value="1"/>
</dbReference>
<protein>
    <submittedName>
        <fullName evidence="15">Sigma-54-dependent Fis family transcriptional regulator</fullName>
    </submittedName>
</protein>
<dbReference type="Gene3D" id="1.10.10.60">
    <property type="entry name" value="Homeodomain-like"/>
    <property type="match status" value="1"/>
</dbReference>
<evidence type="ECO:0000256" key="11">
    <source>
        <dbReference type="PROSITE-ProRule" id="PRU00169"/>
    </source>
</evidence>
<feature type="domain" description="Response regulatory" evidence="14">
    <location>
        <begin position="4"/>
        <end position="118"/>
    </location>
</feature>
<evidence type="ECO:0000259" key="13">
    <source>
        <dbReference type="PROSITE" id="PS50045"/>
    </source>
</evidence>
<keyword evidence="10" id="KW-0804">Transcription</keyword>
<dbReference type="Pfam" id="PF00158">
    <property type="entry name" value="Sigma54_activat"/>
    <property type="match status" value="1"/>
</dbReference>
<dbReference type="SUPFAM" id="SSF46689">
    <property type="entry name" value="Homeodomain-like"/>
    <property type="match status" value="1"/>
</dbReference>
<dbReference type="OrthoDB" id="9803970at2"/>
<dbReference type="PROSITE" id="PS00688">
    <property type="entry name" value="SIGMA54_INTERACT_3"/>
    <property type="match status" value="1"/>
</dbReference>
<dbReference type="Gene3D" id="3.40.50.300">
    <property type="entry name" value="P-loop containing nucleotide triphosphate hydrolases"/>
    <property type="match status" value="1"/>
</dbReference>
<dbReference type="SUPFAM" id="SSF52172">
    <property type="entry name" value="CheY-like"/>
    <property type="match status" value="1"/>
</dbReference>
<keyword evidence="8" id="KW-0238">DNA-binding</keyword>
<dbReference type="InterPro" id="IPR058031">
    <property type="entry name" value="AAA_lid_NorR"/>
</dbReference>
<keyword evidence="9" id="KW-0010">Activator</keyword>
<dbReference type="InterPro" id="IPR009057">
    <property type="entry name" value="Homeodomain-like_sf"/>
</dbReference>
<dbReference type="PROSITE" id="PS00675">
    <property type="entry name" value="SIGMA54_INTERACT_1"/>
    <property type="match status" value="1"/>
</dbReference>
<evidence type="ECO:0000256" key="6">
    <source>
        <dbReference type="ARBA" id="ARBA00023012"/>
    </source>
</evidence>
<dbReference type="InterPro" id="IPR002078">
    <property type="entry name" value="Sigma_54_int"/>
</dbReference>
<dbReference type="Pfam" id="PF00072">
    <property type="entry name" value="Response_reg"/>
    <property type="match status" value="1"/>
</dbReference>
<evidence type="ECO:0000256" key="2">
    <source>
        <dbReference type="ARBA" id="ARBA00022490"/>
    </source>
</evidence>
<keyword evidence="6" id="KW-0902">Two-component regulatory system</keyword>
<dbReference type="Pfam" id="PF25601">
    <property type="entry name" value="AAA_lid_14"/>
    <property type="match status" value="1"/>
</dbReference>
<dbReference type="RefSeq" id="WP_149485564.1">
    <property type="nucleotide sequence ID" value="NZ_CP036150.1"/>
</dbReference>
<keyword evidence="7" id="KW-0805">Transcription regulation</keyword>
<dbReference type="PROSITE" id="PS00676">
    <property type="entry name" value="SIGMA54_INTERACT_2"/>
    <property type="match status" value="1"/>
</dbReference>
<organism evidence="15 16">
    <name type="scientific">Oceanispirochaeta crateris</name>
    <dbReference type="NCBI Taxonomy" id="2518645"/>
    <lineage>
        <taxon>Bacteria</taxon>
        <taxon>Pseudomonadati</taxon>
        <taxon>Spirochaetota</taxon>
        <taxon>Spirochaetia</taxon>
        <taxon>Spirochaetales</taxon>
        <taxon>Spirochaetaceae</taxon>
        <taxon>Oceanispirochaeta</taxon>
    </lineage>
</organism>
<dbReference type="PANTHER" id="PTHR32071">
    <property type="entry name" value="TRANSCRIPTIONAL REGULATORY PROTEIN"/>
    <property type="match status" value="1"/>
</dbReference>
<accession>A0A5C1QLI5</accession>
<evidence type="ECO:0000256" key="3">
    <source>
        <dbReference type="ARBA" id="ARBA00022553"/>
    </source>
</evidence>
<dbReference type="Gene3D" id="1.10.8.60">
    <property type="match status" value="1"/>
</dbReference>
<dbReference type="InterPro" id="IPR001789">
    <property type="entry name" value="Sig_transdc_resp-reg_receiver"/>
</dbReference>
<dbReference type="FunFam" id="3.40.50.300:FF:000006">
    <property type="entry name" value="DNA-binding transcriptional regulator NtrC"/>
    <property type="match status" value="1"/>
</dbReference>
<evidence type="ECO:0000256" key="7">
    <source>
        <dbReference type="ARBA" id="ARBA00023015"/>
    </source>
</evidence>
<dbReference type="Pfam" id="PF02954">
    <property type="entry name" value="HTH_8"/>
    <property type="match status" value="1"/>
</dbReference>
<dbReference type="InterPro" id="IPR027417">
    <property type="entry name" value="P-loop_NTPase"/>
</dbReference>
<feature type="coiled-coil region" evidence="12">
    <location>
        <begin position="120"/>
        <end position="147"/>
    </location>
</feature>
<evidence type="ECO:0000256" key="12">
    <source>
        <dbReference type="SAM" id="Coils"/>
    </source>
</evidence>
<dbReference type="EMBL" id="CP036150">
    <property type="protein sequence ID" value="QEN07484.1"/>
    <property type="molecule type" value="Genomic_DNA"/>
</dbReference>
<keyword evidence="12" id="KW-0175">Coiled coil</keyword>
<dbReference type="InterPro" id="IPR025662">
    <property type="entry name" value="Sigma_54_int_dom_ATP-bd_1"/>
</dbReference>
<dbReference type="InterPro" id="IPR003593">
    <property type="entry name" value="AAA+_ATPase"/>
</dbReference>
<dbReference type="InterPro" id="IPR002197">
    <property type="entry name" value="HTH_Fis"/>
</dbReference>
<dbReference type="PROSITE" id="PS50110">
    <property type="entry name" value="RESPONSE_REGULATORY"/>
    <property type="match status" value="1"/>
</dbReference>
<proteinExistence type="predicted"/>
<evidence type="ECO:0000256" key="1">
    <source>
        <dbReference type="ARBA" id="ARBA00004496"/>
    </source>
</evidence>
<evidence type="ECO:0000256" key="10">
    <source>
        <dbReference type="ARBA" id="ARBA00023163"/>
    </source>
</evidence>
<keyword evidence="5" id="KW-0067">ATP-binding</keyword>
<dbReference type="KEGG" id="ock:EXM22_05585"/>
<dbReference type="InterPro" id="IPR011006">
    <property type="entry name" value="CheY-like_superfamily"/>
</dbReference>
<dbReference type="GO" id="GO:0006355">
    <property type="term" value="P:regulation of DNA-templated transcription"/>
    <property type="evidence" value="ECO:0007669"/>
    <property type="project" value="InterPro"/>
</dbReference>
<dbReference type="FunFam" id="1.10.8.60:FF:000014">
    <property type="entry name" value="DNA-binding transcriptional regulator NtrC"/>
    <property type="match status" value="1"/>
</dbReference>
<dbReference type="SUPFAM" id="SSF52540">
    <property type="entry name" value="P-loop containing nucleoside triphosphate hydrolases"/>
    <property type="match status" value="1"/>
</dbReference>
<gene>
    <name evidence="15" type="ORF">EXM22_05585</name>
</gene>
<evidence type="ECO:0000313" key="16">
    <source>
        <dbReference type="Proteomes" id="UP000324209"/>
    </source>
</evidence>
<evidence type="ECO:0000259" key="14">
    <source>
        <dbReference type="PROSITE" id="PS50110"/>
    </source>
</evidence>
<evidence type="ECO:0000256" key="4">
    <source>
        <dbReference type="ARBA" id="ARBA00022741"/>
    </source>
</evidence>
<keyword evidence="16" id="KW-1185">Reference proteome</keyword>
<keyword evidence="3 11" id="KW-0597">Phosphoprotein</keyword>
<comment type="subcellular location">
    <subcellularLocation>
        <location evidence="1">Cytoplasm</location>
    </subcellularLocation>
</comment>
<feature type="domain" description="Sigma-54 factor interaction" evidence="13">
    <location>
        <begin position="146"/>
        <end position="375"/>
    </location>
</feature>
<dbReference type="CDD" id="cd00009">
    <property type="entry name" value="AAA"/>
    <property type="match status" value="1"/>
</dbReference>
<reference evidence="15 16" key="1">
    <citation type="submission" date="2019-02" db="EMBL/GenBank/DDBJ databases">
        <title>Complete Genome Sequence and Methylome Analysis of free living Spirochaetas.</title>
        <authorList>
            <person name="Fomenkov A."/>
            <person name="Dubinina G."/>
            <person name="Leshcheva N."/>
            <person name="Mikheeva N."/>
            <person name="Grabovich M."/>
            <person name="Vincze T."/>
            <person name="Roberts R.J."/>
        </authorList>
    </citation>
    <scope>NUCLEOTIDE SEQUENCE [LARGE SCALE GENOMIC DNA]</scope>
    <source>
        <strain evidence="15 16">K2</strain>
    </source>
</reference>
<name>A0A5C1QLI5_9SPIO</name>
<sequence length="466" mass="52040">MKFQILVVDDEKNIRLGLSKALELDGYEVFVAEDGSEAMKIMVKANIDLVLTDLRMPKVSGEELLKKLSSAYPTVPVIILTGHGTVENAVNAMRDGAYDFLTKPLNLDRLSLLVKRALSSREMVLKHRELQEEIKKLENRKNKTNFIGKSSQMQRVFDLIQQVASTKASVLITGESGVGKELVADAIHESSQRVDKPFIKVHCAALSESLLESELFGHEKGAFTGAAQQRKGRFEMSDGGSIFLDEIGEINPSVQIKILRVLQEREFERVGGNRPISIDTRIIAATNRDLKNEIAEGNFREDLYYRLNVVNIHIPPIRERKEDIPLLASAFLKEFSEENNKAIEGIDNKAAMALYNYSWPGNVRELRNCMESAVVLSRGHFIMLHDLPPDISASAEDSSSIRIPMGTTMAESEKLIIRSTLNFAGGNKSKTSEILGIGRKTLHRKIHDYGLEDEFLKTSKQEASDG</sequence>
<dbReference type="InterPro" id="IPR025943">
    <property type="entry name" value="Sigma_54_int_dom_ATP-bd_2"/>
</dbReference>
<dbReference type="SMART" id="SM00382">
    <property type="entry name" value="AAA"/>
    <property type="match status" value="1"/>
</dbReference>
<dbReference type="GO" id="GO:0005737">
    <property type="term" value="C:cytoplasm"/>
    <property type="evidence" value="ECO:0007669"/>
    <property type="project" value="UniProtKB-SubCell"/>
</dbReference>
<dbReference type="FunFam" id="3.40.50.2300:FF:000018">
    <property type="entry name" value="DNA-binding transcriptional regulator NtrC"/>
    <property type="match status" value="1"/>
</dbReference>
<dbReference type="AlphaFoldDB" id="A0A5C1QLI5"/>
<evidence type="ECO:0000256" key="8">
    <source>
        <dbReference type="ARBA" id="ARBA00023125"/>
    </source>
</evidence>
<dbReference type="PRINTS" id="PR01590">
    <property type="entry name" value="HTHFIS"/>
</dbReference>
<dbReference type="Proteomes" id="UP000324209">
    <property type="component" value="Chromosome"/>
</dbReference>
<keyword evidence="4" id="KW-0547">Nucleotide-binding</keyword>
<feature type="modified residue" description="4-aspartylphosphate" evidence="11">
    <location>
        <position position="53"/>
    </location>
</feature>
<dbReference type="GO" id="GO:0000160">
    <property type="term" value="P:phosphorelay signal transduction system"/>
    <property type="evidence" value="ECO:0007669"/>
    <property type="project" value="UniProtKB-KW"/>
</dbReference>
<dbReference type="GO" id="GO:0005524">
    <property type="term" value="F:ATP binding"/>
    <property type="evidence" value="ECO:0007669"/>
    <property type="project" value="UniProtKB-KW"/>
</dbReference>